<gene>
    <name evidence="1" type="ORF">GSB_154651</name>
</gene>
<evidence type="ECO:0000313" key="1">
    <source>
        <dbReference type="EMBL" id="ESU40070.1"/>
    </source>
</evidence>
<dbReference type="AlphaFoldDB" id="V6TSR7"/>
<name>V6TSR7_GIAIN</name>
<reference evidence="2" key="1">
    <citation type="submission" date="2012-02" db="EMBL/GenBank/DDBJ databases">
        <title>Genome sequencing of Giardia lamblia Genotypes A2 and B isolates (DH and GS) and comparative analysis with the genomes of Genotypes A1 and E (WB and Pig).</title>
        <authorList>
            <person name="Adam R."/>
            <person name="Dahlstrom E."/>
            <person name="Martens C."/>
            <person name="Bruno D."/>
            <person name="Barbian K."/>
            <person name="Porcella S.F."/>
            <person name="Nash T."/>
        </authorList>
    </citation>
    <scope>NUCLEOTIDE SEQUENCE</scope>
    <source>
        <strain evidence="2">GS</strain>
    </source>
</reference>
<comment type="caution">
    <text evidence="1">The sequence shown here is derived from an EMBL/GenBank/DDBJ whole genome shotgun (WGS) entry which is preliminary data.</text>
</comment>
<dbReference type="Proteomes" id="UP000018040">
    <property type="component" value="Unassembled WGS sequence"/>
</dbReference>
<reference evidence="1 2" key="2">
    <citation type="journal article" date="2013" name="Genome Biol. Evol.">
        <title>Genome sequencing of Giardia lamblia genotypes A2 and B isolates (DH and GS) and comparative analysis with the genomes of genotypes A1 and E (WB and Pig).</title>
        <authorList>
            <person name="Adam R.D."/>
            <person name="Dahlstrom E.W."/>
            <person name="Martens C.A."/>
            <person name="Bruno D.P."/>
            <person name="Barbian K.D."/>
            <person name="Ricklefs S.M."/>
            <person name="Hernandez M.M."/>
            <person name="Narla N.P."/>
            <person name="Patel R.B."/>
            <person name="Porcella S.F."/>
            <person name="Nash T.E."/>
        </authorList>
    </citation>
    <scope>NUCLEOTIDE SEQUENCE [LARGE SCALE GENOMIC DNA]</scope>
    <source>
        <strain evidence="1 2">GS</strain>
    </source>
</reference>
<organism evidence="1 2">
    <name type="scientific">Giardia intestinalis</name>
    <name type="common">Giardia lamblia</name>
    <dbReference type="NCBI Taxonomy" id="5741"/>
    <lineage>
        <taxon>Eukaryota</taxon>
        <taxon>Metamonada</taxon>
        <taxon>Diplomonadida</taxon>
        <taxon>Hexamitidae</taxon>
        <taxon>Giardiinae</taxon>
        <taxon>Giardia</taxon>
    </lineage>
</organism>
<proteinExistence type="predicted"/>
<protein>
    <submittedName>
        <fullName evidence="1">DNA repair and recombination protein RAD51</fullName>
    </submittedName>
</protein>
<evidence type="ECO:0000313" key="2">
    <source>
        <dbReference type="Proteomes" id="UP000018040"/>
    </source>
</evidence>
<dbReference type="EMBL" id="AHHH01000339">
    <property type="protein sequence ID" value="ESU40070.1"/>
    <property type="molecule type" value="Genomic_DNA"/>
</dbReference>
<sequence length="36" mass="4168">MAIFHPTQADYRSLSSLPQLDDAECIRSRYAEYTAF</sequence>
<accession>V6TSR7</accession>